<organism evidence="1 2">
    <name type="scientific">Ereboglobus luteus</name>
    <dbReference type="NCBI Taxonomy" id="1796921"/>
    <lineage>
        <taxon>Bacteria</taxon>
        <taxon>Pseudomonadati</taxon>
        <taxon>Verrucomicrobiota</taxon>
        <taxon>Opitutia</taxon>
        <taxon>Opitutales</taxon>
        <taxon>Opitutaceae</taxon>
        <taxon>Ereboglobus</taxon>
    </lineage>
</organism>
<dbReference type="Proteomes" id="UP000244896">
    <property type="component" value="Chromosome"/>
</dbReference>
<dbReference type="PANTHER" id="PTHR14097:SF7">
    <property type="entry name" value="OXIDOREDUCTASE HTATIP2"/>
    <property type="match status" value="1"/>
</dbReference>
<evidence type="ECO:0000313" key="2">
    <source>
        <dbReference type="Proteomes" id="UP000244896"/>
    </source>
</evidence>
<accession>A0A2U8E4D4</accession>
<proteinExistence type="predicted"/>
<dbReference type="EMBL" id="CP023004">
    <property type="protein sequence ID" value="AWI09737.1"/>
    <property type="molecule type" value="Genomic_DNA"/>
</dbReference>
<dbReference type="InterPro" id="IPR036291">
    <property type="entry name" value="NAD(P)-bd_dom_sf"/>
</dbReference>
<reference evidence="1 2" key="1">
    <citation type="journal article" date="2018" name="Syst. Appl. Microbiol.">
        <title>Ereboglobus luteus gen. nov. sp. nov. from cockroach guts, and new insights into the oxygen relationship of the genera Opitutus and Didymococcus (Verrucomicrobia: Opitutaceae).</title>
        <authorList>
            <person name="Tegtmeier D."/>
            <person name="Belitz A."/>
            <person name="Radek R."/>
            <person name="Heimerl T."/>
            <person name="Brune A."/>
        </authorList>
    </citation>
    <scope>NUCLEOTIDE SEQUENCE [LARGE SCALE GENOMIC DNA]</scope>
    <source>
        <strain evidence="1 2">Ho45</strain>
    </source>
</reference>
<dbReference type="OrthoDB" id="9798632at2"/>
<protein>
    <submittedName>
        <fullName evidence="1">NAD-dependent dehydratase</fullName>
    </submittedName>
</protein>
<keyword evidence="2" id="KW-1185">Reference proteome</keyword>
<name>A0A2U8E4D4_9BACT</name>
<dbReference type="PANTHER" id="PTHR14097">
    <property type="entry name" value="OXIDOREDUCTASE HTATIP2"/>
    <property type="match status" value="1"/>
</dbReference>
<dbReference type="AlphaFoldDB" id="A0A2U8E4D4"/>
<dbReference type="Gene3D" id="3.40.50.720">
    <property type="entry name" value="NAD(P)-binding Rossmann-like Domain"/>
    <property type="match status" value="1"/>
</dbReference>
<evidence type="ECO:0000313" key="1">
    <source>
        <dbReference type="EMBL" id="AWI09737.1"/>
    </source>
</evidence>
<dbReference type="KEGG" id="elut:CKA38_11170"/>
<dbReference type="RefSeq" id="WP_108825551.1">
    <property type="nucleotide sequence ID" value="NZ_CP023004.1"/>
</dbReference>
<gene>
    <name evidence="1" type="ORF">CKA38_11170</name>
</gene>
<sequence>MKLLLVGSTGLVGSHVLRMALADPRISAVTAPGRRAPDAHPKLRAPLVDFDNLPADADWWRADAVICTLGTTIRKAGSQAAFRRVDYDYPLAVARLAKRHGTPAYALNSAIGASAGSRIFYNRVKGELERDLAAVGFESLTHVRPGVIGGKRREFRLGERMLVAGLTAFGFLLPRRWRVNPADRIAAALIESAVNPKPGVRAIESAAMVK</sequence>
<dbReference type="SUPFAM" id="SSF51735">
    <property type="entry name" value="NAD(P)-binding Rossmann-fold domains"/>
    <property type="match status" value="1"/>
</dbReference>